<accession>A0A9C6TVY1</accession>
<keyword evidence="1" id="KW-1185">Reference proteome</keyword>
<sequence>MPSPQLHSSDNRSQYFYRETLMRTLWRQVQFASASFRTRPILMTPPVHRQLRSSDGPCQTPPAVLVSVRRAPTALRIKLAGRVSVLEIRDVRICPEKSALAWMNVTPILFGKTQQTFFEGIALFDRTATSWSEMSVKFTKCRGGVSSNNCEYKSTWSRKNNVCAEFASPLTPWYSLLSTVKPPWTCPTKAGIYDFHNTTLDASVFTALAGKYVSPDVTWLVRALVKDQDRNLFMCVDIIARILPSARKSRS</sequence>
<protein>
    <submittedName>
        <fullName evidence="2">Uncharacterized protein LOC113205172 isoform X1</fullName>
    </submittedName>
</protein>
<dbReference type="GeneID" id="113205172"/>
<organism evidence="1 2">
    <name type="scientific">Frankliniella occidentalis</name>
    <name type="common">Western flower thrips</name>
    <name type="synonym">Euthrips occidentalis</name>
    <dbReference type="NCBI Taxonomy" id="133901"/>
    <lineage>
        <taxon>Eukaryota</taxon>
        <taxon>Metazoa</taxon>
        <taxon>Ecdysozoa</taxon>
        <taxon>Arthropoda</taxon>
        <taxon>Hexapoda</taxon>
        <taxon>Insecta</taxon>
        <taxon>Pterygota</taxon>
        <taxon>Neoptera</taxon>
        <taxon>Paraneoptera</taxon>
        <taxon>Thysanoptera</taxon>
        <taxon>Terebrantia</taxon>
        <taxon>Thripoidea</taxon>
        <taxon>Thripidae</taxon>
        <taxon>Frankliniella</taxon>
    </lineage>
</organism>
<dbReference type="OrthoDB" id="7716214at2759"/>
<evidence type="ECO:0000313" key="1">
    <source>
        <dbReference type="Proteomes" id="UP000504606"/>
    </source>
</evidence>
<dbReference type="Proteomes" id="UP000504606">
    <property type="component" value="Unplaced"/>
</dbReference>
<proteinExistence type="predicted"/>
<name>A0A9C6TVY1_FRAOC</name>
<gene>
    <name evidence="2" type="primary">LOC113205172</name>
</gene>
<dbReference type="AlphaFoldDB" id="A0A9C6TVY1"/>
<evidence type="ECO:0000313" key="2">
    <source>
        <dbReference type="RefSeq" id="XP_052123315.1"/>
    </source>
</evidence>
<dbReference type="RefSeq" id="XP_052123315.1">
    <property type="nucleotide sequence ID" value="XM_052267355.1"/>
</dbReference>
<reference evidence="2" key="1">
    <citation type="submission" date="2025-08" db="UniProtKB">
        <authorList>
            <consortium name="RefSeq"/>
        </authorList>
    </citation>
    <scope>IDENTIFICATION</scope>
    <source>
        <tissue evidence="2">Whole organism</tissue>
    </source>
</reference>